<feature type="region of interest" description="Disordered" evidence="1">
    <location>
        <begin position="310"/>
        <end position="335"/>
    </location>
</feature>
<dbReference type="PANTHER" id="PTHR21636">
    <property type="entry name" value="PROTEIN DOK-7"/>
    <property type="match status" value="1"/>
</dbReference>
<dbReference type="PANTHER" id="PTHR21636:SF2">
    <property type="entry name" value="PROTEIN DOK-7"/>
    <property type="match status" value="1"/>
</dbReference>
<dbReference type="Gene3D" id="2.30.29.30">
    <property type="entry name" value="Pleckstrin-homology domain (PH domain)/Phosphotyrosine-binding domain (PTB)"/>
    <property type="match status" value="2"/>
</dbReference>
<dbReference type="GO" id="GO:0019901">
    <property type="term" value="F:protein kinase binding"/>
    <property type="evidence" value="ECO:0007669"/>
    <property type="project" value="InterPro"/>
</dbReference>
<dbReference type="InterPro" id="IPR011993">
    <property type="entry name" value="PH-like_dom_sf"/>
</dbReference>
<dbReference type="OrthoDB" id="6537982at2759"/>
<evidence type="ECO:0000256" key="1">
    <source>
        <dbReference type="SAM" id="MobiDB-lite"/>
    </source>
</evidence>
<dbReference type="EMBL" id="HACA01015156">
    <property type="protein sequence ID" value="CDW32517.1"/>
    <property type="molecule type" value="Transcribed_RNA"/>
</dbReference>
<dbReference type="GO" id="GO:0007528">
    <property type="term" value="P:neuromuscular junction development"/>
    <property type="evidence" value="ECO:0007669"/>
    <property type="project" value="TreeGrafter"/>
</dbReference>
<name>A0A0K2U3K2_LEPSM</name>
<organism evidence="3">
    <name type="scientific">Lepeophtheirus salmonis</name>
    <name type="common">Salmon louse</name>
    <name type="synonym">Caligus salmonis</name>
    <dbReference type="NCBI Taxonomy" id="72036"/>
    <lineage>
        <taxon>Eukaryota</taxon>
        <taxon>Metazoa</taxon>
        <taxon>Ecdysozoa</taxon>
        <taxon>Arthropoda</taxon>
        <taxon>Crustacea</taxon>
        <taxon>Multicrustacea</taxon>
        <taxon>Hexanauplia</taxon>
        <taxon>Copepoda</taxon>
        <taxon>Siphonostomatoida</taxon>
        <taxon>Caligidae</taxon>
        <taxon>Lepeophtheirus</taxon>
    </lineage>
</organism>
<dbReference type="SMART" id="SM01244">
    <property type="entry name" value="IRS"/>
    <property type="match status" value="1"/>
</dbReference>
<dbReference type="PROSITE" id="PS51064">
    <property type="entry name" value="IRS_PTB"/>
    <property type="match status" value="1"/>
</dbReference>
<reference evidence="3" key="1">
    <citation type="submission" date="2014-05" db="EMBL/GenBank/DDBJ databases">
        <authorList>
            <person name="Chronopoulou M."/>
        </authorList>
    </citation>
    <scope>NUCLEOTIDE SEQUENCE</scope>
    <source>
        <tissue evidence="3">Whole organism</tissue>
    </source>
</reference>
<proteinExistence type="predicted"/>
<sequence length="627" mass="71524">MGDLIGIVDGVVKYRDGKKWKLRYGVVTRLSPVADSLIFQLWKDRKDKERNCSPSKGSLVLENYFGYETGFTLDKESLTLAILFGEMVVVLAFNCREILMRWQIRISSQFRQGYSFCANLVLTTQKLSFATGFVKIYMQNDRFLLTAGIPPVSIHCWKLINLRRYGVLDDNQFVFEGGSQCGKGEGPHILRLKNPNELKNVFDLATKGTLHKQEQYSPKLFEILLTEENTFKNSGKLPSKHQHLLSTSSRNDVTNCSEVWSDNYSTSCDTMSDVLSEINLSSEETSERLVNRRTLLENIQMTSCDLSSKWNMKSDTSSPHTSFTTSQKEKKELQPKYSYASNEPSYIHTHDILIPLDVTSNTCSIDYDLPRTVHNNGIQNVVVRTGIKSSQDSNGSKEKYQHRVVNIDTGGNYDIPKNDYQSTLYDVPRSINMVKYRNYDIPISGGACSNLTKPDSCSFCFEKYEASKFEKMKLNGIGKMPVADMRNYRKDSPSEMSFHGNNEDNMYFNINYSKEFPQYENCRPIMEVSTDSPLKATNYDTINKKLRHFHDLLNSGEGTHSLMEYSICDSHNIKNRSFSSDSILFNCNTTRSSVSNDYKTALDNSANIYNACNLSKIQNLYRKSSFS</sequence>
<feature type="domain" description="IRS-type PTB" evidence="2">
    <location>
        <begin position="110"/>
        <end position="216"/>
    </location>
</feature>
<feature type="compositionally biased region" description="Polar residues" evidence="1">
    <location>
        <begin position="310"/>
        <end position="326"/>
    </location>
</feature>
<dbReference type="AlphaFoldDB" id="A0A0K2U3K2"/>
<dbReference type="InterPro" id="IPR037746">
    <property type="entry name" value="Dok-7"/>
</dbReference>
<protein>
    <recommendedName>
        <fullName evidence="2">IRS-type PTB domain-containing protein</fullName>
    </recommendedName>
</protein>
<evidence type="ECO:0000313" key="3">
    <source>
        <dbReference type="EMBL" id="CDW32517.1"/>
    </source>
</evidence>
<dbReference type="SUPFAM" id="SSF50729">
    <property type="entry name" value="PH domain-like"/>
    <property type="match status" value="1"/>
</dbReference>
<dbReference type="InterPro" id="IPR002404">
    <property type="entry name" value="IRS_PTB"/>
</dbReference>
<accession>A0A0K2U3K2</accession>
<evidence type="ECO:0000259" key="2">
    <source>
        <dbReference type="PROSITE" id="PS51064"/>
    </source>
</evidence>